<dbReference type="NCBIfam" id="NF004820">
    <property type="entry name" value="PRK06175.1"/>
    <property type="match status" value="1"/>
</dbReference>
<evidence type="ECO:0000256" key="2">
    <source>
        <dbReference type="ARBA" id="ARBA00004950"/>
    </source>
</evidence>
<evidence type="ECO:0000256" key="6">
    <source>
        <dbReference type="ARBA" id="ARBA00022630"/>
    </source>
</evidence>
<proteinExistence type="inferred from homology"/>
<sequence length="440" mass="48089">MNQPHEFDVIIVGSGAAGLYCALQLNPLLRVLLISRTELRECNSYLAQGGISTIVDQADKAAFIADTLQAGQKKNNLSAITLLANRAEGVIADLLALQMPFTRQNQQLRYTREGGHSIRRIAYADDKTGEHLVETLIAGVQKRANITLWEHTAMIDILESSGTRGRSCTGVLVNKNGQTFTVLSHTTVLACGGIGGLFKHSTNQPTATGDALAIAGKHDIACKDLGYIQFHPTALYEASSDSGRRFLISESVRGEGAYLFNLDKQRFVNELLPRDTVAAAIWAEQRKHPDTPHVYLDISHKEAAYVKERFPHIFHTCLLAGYDLTQQPVPVTPAQHYHMGGIRIDLQGRTALPALYAIGEVACSGVHGANRLASNSLLEALVYGAEAARDINRSIPAGRPDQPLQPVVYAELADDRYRARLVQALLLSKNGGIQHELRDY</sequence>
<evidence type="ECO:0000313" key="14">
    <source>
        <dbReference type="Proteomes" id="UP000214880"/>
    </source>
</evidence>
<dbReference type="PANTHER" id="PTHR42716:SF2">
    <property type="entry name" value="L-ASPARTATE OXIDASE, CHLOROPLASTIC"/>
    <property type="match status" value="1"/>
</dbReference>
<dbReference type="Gene3D" id="3.90.700.10">
    <property type="entry name" value="Succinate dehydrogenase/fumarate reductase flavoprotein, catalytic domain"/>
    <property type="match status" value="1"/>
</dbReference>
<dbReference type="SUPFAM" id="SSF56425">
    <property type="entry name" value="Succinate dehydrogenase/fumarate reductase flavoprotein, catalytic domain"/>
    <property type="match status" value="1"/>
</dbReference>
<dbReference type="EMBL" id="FNHB01000001">
    <property type="protein sequence ID" value="SDL62520.1"/>
    <property type="molecule type" value="Genomic_DNA"/>
</dbReference>
<keyword evidence="6" id="KW-0285">Flavoprotein</keyword>
<dbReference type="UniPathway" id="UPA00253">
    <property type="reaction ID" value="UER00326"/>
</dbReference>
<accession>A0A1G9LKQ1</accession>
<comment type="catalytic activity">
    <reaction evidence="11">
        <text>L-aspartate + O2 = iminosuccinate + H2O2</text>
        <dbReference type="Rhea" id="RHEA:25876"/>
        <dbReference type="ChEBI" id="CHEBI:15379"/>
        <dbReference type="ChEBI" id="CHEBI:16240"/>
        <dbReference type="ChEBI" id="CHEBI:29991"/>
        <dbReference type="ChEBI" id="CHEBI:77875"/>
        <dbReference type="EC" id="1.4.3.16"/>
    </reaction>
    <physiologicalReaction direction="left-to-right" evidence="11">
        <dbReference type="Rhea" id="RHEA:25877"/>
    </physiologicalReaction>
</comment>
<keyword evidence="9" id="KW-0560">Oxidoreductase</keyword>
<protein>
    <recommendedName>
        <fullName evidence="5">L-aspartate oxidase</fullName>
        <ecNumber evidence="4">1.4.3.16</ecNumber>
    </recommendedName>
    <alternativeName>
        <fullName evidence="10">Quinolinate synthase B</fullName>
    </alternativeName>
</protein>
<keyword evidence="14" id="KW-1185">Reference proteome</keyword>
<comment type="similarity">
    <text evidence="3">Belongs to the FAD-dependent oxidoreductase 2 family. NadB subfamily.</text>
</comment>
<dbReference type="Pfam" id="PF00890">
    <property type="entry name" value="FAD_binding_2"/>
    <property type="match status" value="1"/>
</dbReference>
<evidence type="ECO:0000256" key="1">
    <source>
        <dbReference type="ARBA" id="ARBA00001974"/>
    </source>
</evidence>
<dbReference type="InterPro" id="IPR036188">
    <property type="entry name" value="FAD/NAD-bd_sf"/>
</dbReference>
<evidence type="ECO:0000256" key="11">
    <source>
        <dbReference type="ARBA" id="ARBA00048305"/>
    </source>
</evidence>
<dbReference type="STRING" id="146817.SAMN04488502_101382"/>
<evidence type="ECO:0000259" key="12">
    <source>
        <dbReference type="Pfam" id="PF00890"/>
    </source>
</evidence>
<dbReference type="PANTHER" id="PTHR42716">
    <property type="entry name" value="L-ASPARTATE OXIDASE"/>
    <property type="match status" value="1"/>
</dbReference>
<dbReference type="Proteomes" id="UP000214880">
    <property type="component" value="Unassembled WGS sequence"/>
</dbReference>
<dbReference type="Gene3D" id="3.50.50.60">
    <property type="entry name" value="FAD/NAD(P)-binding domain"/>
    <property type="match status" value="1"/>
</dbReference>
<comment type="pathway">
    <text evidence="2">Cofactor biosynthesis; NAD(+) biosynthesis; iminoaspartate from L-aspartate (oxidase route): step 1/1.</text>
</comment>
<feature type="domain" description="FAD-dependent oxidoreductase 2 FAD-binding" evidence="12">
    <location>
        <begin position="8"/>
        <end position="377"/>
    </location>
</feature>
<dbReference type="PRINTS" id="PR00368">
    <property type="entry name" value="FADPNR"/>
</dbReference>
<organism evidence="13 14">
    <name type="scientific">Dendrosporobacter quercicolus</name>
    <dbReference type="NCBI Taxonomy" id="146817"/>
    <lineage>
        <taxon>Bacteria</taxon>
        <taxon>Bacillati</taxon>
        <taxon>Bacillota</taxon>
        <taxon>Negativicutes</taxon>
        <taxon>Selenomonadales</taxon>
        <taxon>Sporomusaceae</taxon>
        <taxon>Dendrosporobacter</taxon>
    </lineage>
</organism>
<reference evidence="13 14" key="1">
    <citation type="submission" date="2016-10" db="EMBL/GenBank/DDBJ databases">
        <authorList>
            <person name="de Groot N.N."/>
        </authorList>
    </citation>
    <scope>NUCLEOTIDE SEQUENCE [LARGE SCALE GENOMIC DNA]</scope>
    <source>
        <strain evidence="13 14">DSM 1736</strain>
    </source>
</reference>
<name>A0A1G9LKQ1_9FIRM</name>
<evidence type="ECO:0000256" key="10">
    <source>
        <dbReference type="ARBA" id="ARBA00030386"/>
    </source>
</evidence>
<keyword evidence="7" id="KW-0662">Pyridine nucleotide biosynthesis</keyword>
<evidence type="ECO:0000256" key="9">
    <source>
        <dbReference type="ARBA" id="ARBA00023002"/>
    </source>
</evidence>
<dbReference type="GO" id="GO:0034628">
    <property type="term" value="P:'de novo' NAD+ biosynthetic process from L-aspartate"/>
    <property type="evidence" value="ECO:0007669"/>
    <property type="project" value="TreeGrafter"/>
</dbReference>
<dbReference type="RefSeq" id="WP_173812526.1">
    <property type="nucleotide sequence ID" value="NZ_FNHB01000001.1"/>
</dbReference>
<gene>
    <name evidence="13" type="ORF">SAMN04488502_101382</name>
</gene>
<dbReference type="GO" id="GO:0033765">
    <property type="term" value="F:steroid dehydrogenase activity, acting on the CH-CH group of donors"/>
    <property type="evidence" value="ECO:0007669"/>
    <property type="project" value="UniProtKB-ARBA"/>
</dbReference>
<evidence type="ECO:0000256" key="7">
    <source>
        <dbReference type="ARBA" id="ARBA00022642"/>
    </source>
</evidence>
<evidence type="ECO:0000256" key="4">
    <source>
        <dbReference type="ARBA" id="ARBA00012173"/>
    </source>
</evidence>
<evidence type="ECO:0000256" key="3">
    <source>
        <dbReference type="ARBA" id="ARBA00008562"/>
    </source>
</evidence>
<keyword evidence="8" id="KW-0274">FAD</keyword>
<dbReference type="EC" id="1.4.3.16" evidence="4"/>
<dbReference type="FunFam" id="3.90.700.10:FF:000002">
    <property type="entry name" value="L-aspartate oxidase"/>
    <property type="match status" value="1"/>
</dbReference>
<dbReference type="InterPro" id="IPR003953">
    <property type="entry name" value="FAD-dep_OxRdtase_2_FAD-bd"/>
</dbReference>
<dbReference type="AlphaFoldDB" id="A0A1G9LKQ1"/>
<evidence type="ECO:0000313" key="13">
    <source>
        <dbReference type="EMBL" id="SDL62520.1"/>
    </source>
</evidence>
<evidence type="ECO:0000256" key="5">
    <source>
        <dbReference type="ARBA" id="ARBA00021901"/>
    </source>
</evidence>
<dbReference type="SUPFAM" id="SSF51905">
    <property type="entry name" value="FAD/NAD(P)-binding domain"/>
    <property type="match status" value="1"/>
</dbReference>
<evidence type="ECO:0000256" key="8">
    <source>
        <dbReference type="ARBA" id="ARBA00022827"/>
    </source>
</evidence>
<dbReference type="GO" id="GO:0008734">
    <property type="term" value="F:L-aspartate oxidase activity"/>
    <property type="evidence" value="ECO:0007669"/>
    <property type="project" value="UniProtKB-EC"/>
</dbReference>
<comment type="cofactor">
    <cofactor evidence="1">
        <name>FAD</name>
        <dbReference type="ChEBI" id="CHEBI:57692"/>
    </cofactor>
</comment>
<dbReference type="InterPro" id="IPR005288">
    <property type="entry name" value="NadB"/>
</dbReference>
<dbReference type="InterPro" id="IPR027477">
    <property type="entry name" value="Succ_DH/fumarate_Rdtase_cat_sf"/>
</dbReference>